<keyword evidence="4 9" id="KW-1003">Cell membrane</keyword>
<keyword evidence="10" id="KW-0969">Cilium</keyword>
<gene>
    <name evidence="10" type="primary">fliQ_2</name>
    <name evidence="9" type="synonym">fliQ</name>
    <name evidence="10" type="ORF">Aca07nite_45780</name>
</gene>
<evidence type="ECO:0000256" key="1">
    <source>
        <dbReference type="ARBA" id="ARBA00004651"/>
    </source>
</evidence>
<evidence type="ECO:0000256" key="4">
    <source>
        <dbReference type="ARBA" id="ARBA00022475"/>
    </source>
</evidence>
<name>A0ABQ3WM16_9ACTN</name>
<feature type="transmembrane region" description="Helical" evidence="9">
    <location>
        <begin position="76"/>
        <end position="95"/>
    </location>
</feature>
<comment type="function">
    <text evidence="9">Role in flagellar biosynthesis.</text>
</comment>
<evidence type="ECO:0000256" key="8">
    <source>
        <dbReference type="ARBA" id="ARBA00023143"/>
    </source>
</evidence>
<keyword evidence="6 9" id="KW-1133">Transmembrane helix</keyword>
<sequence length="114" mass="12146">MHNLTATGPCPVRTPAFPQVPELMGMTDTMVVELAMQALTIAAKMAAPVLLTALVVGFAVSLFQSVTQIQEATLSFVPKAIAIGAALLLAGNWMLHEMMTYTTQLFEKVPSLLA</sequence>
<dbReference type="NCBIfam" id="TIGR01402">
    <property type="entry name" value="fliQ"/>
    <property type="match status" value="1"/>
</dbReference>
<evidence type="ECO:0000256" key="2">
    <source>
        <dbReference type="ARBA" id="ARBA00006156"/>
    </source>
</evidence>
<dbReference type="EMBL" id="BOMF01000088">
    <property type="protein sequence ID" value="GID47303.1"/>
    <property type="molecule type" value="Genomic_DNA"/>
</dbReference>
<evidence type="ECO:0000256" key="5">
    <source>
        <dbReference type="ARBA" id="ARBA00022692"/>
    </source>
</evidence>
<evidence type="ECO:0000256" key="3">
    <source>
        <dbReference type="ARBA" id="ARBA00021718"/>
    </source>
</evidence>
<evidence type="ECO:0000256" key="7">
    <source>
        <dbReference type="ARBA" id="ARBA00023136"/>
    </source>
</evidence>
<proteinExistence type="inferred from homology"/>
<comment type="similarity">
    <text evidence="2 9">Belongs to the FliQ/MopD/SpaQ family.</text>
</comment>
<comment type="caution">
    <text evidence="10">The sequence shown here is derived from an EMBL/GenBank/DDBJ whole genome shotgun (WGS) entry which is preliminary data.</text>
</comment>
<protein>
    <recommendedName>
        <fullName evidence="3 9">Flagellar biosynthetic protein FliQ</fullName>
    </recommendedName>
</protein>
<dbReference type="InterPro" id="IPR002191">
    <property type="entry name" value="Bac_export_3"/>
</dbReference>
<feature type="transmembrane region" description="Helical" evidence="9">
    <location>
        <begin position="45"/>
        <end position="64"/>
    </location>
</feature>
<dbReference type="Pfam" id="PF01313">
    <property type="entry name" value="Bac_export_3"/>
    <property type="match status" value="1"/>
</dbReference>
<evidence type="ECO:0000313" key="10">
    <source>
        <dbReference type="EMBL" id="GID47303.1"/>
    </source>
</evidence>
<reference evidence="10" key="1">
    <citation type="submission" date="2021-01" db="EMBL/GenBank/DDBJ databases">
        <title>Whole genome shotgun sequence of Actinoplanes capillaceus NBRC 16408.</title>
        <authorList>
            <person name="Komaki H."/>
            <person name="Tamura T."/>
        </authorList>
    </citation>
    <scope>NUCLEOTIDE SEQUENCE [LARGE SCALE GENOMIC DNA]</scope>
    <source>
        <strain evidence="10">NBRC 16408</strain>
    </source>
</reference>
<keyword evidence="5 9" id="KW-0812">Transmembrane</keyword>
<evidence type="ECO:0000256" key="9">
    <source>
        <dbReference type="RuleBase" id="RU364090"/>
    </source>
</evidence>
<keyword evidence="8 9" id="KW-0975">Bacterial flagellum</keyword>
<keyword evidence="7 9" id="KW-0472">Membrane</keyword>
<dbReference type="PRINTS" id="PR00952">
    <property type="entry name" value="TYPE3IMQPROT"/>
</dbReference>
<evidence type="ECO:0000256" key="6">
    <source>
        <dbReference type="ARBA" id="ARBA00022989"/>
    </source>
</evidence>
<keyword evidence="10" id="KW-0966">Cell projection</keyword>
<comment type="subcellular location">
    <subcellularLocation>
        <location evidence="1 9">Cell membrane</location>
        <topology evidence="1">Multi-pass membrane protein</topology>
    </subcellularLocation>
    <subcellularLocation>
        <location evidence="9">Bacterial flagellum basal body</location>
    </subcellularLocation>
</comment>
<accession>A0ABQ3WM16</accession>
<dbReference type="PANTHER" id="PTHR34040">
    <property type="entry name" value="FLAGELLAR BIOSYNTHETIC PROTEIN FLIQ"/>
    <property type="match status" value="1"/>
</dbReference>
<dbReference type="PANTHER" id="PTHR34040:SF2">
    <property type="entry name" value="FLAGELLAR BIOSYNTHETIC PROTEIN FLIQ"/>
    <property type="match status" value="1"/>
</dbReference>
<organism evidence="10">
    <name type="scientific">Actinoplanes campanulatus</name>
    <dbReference type="NCBI Taxonomy" id="113559"/>
    <lineage>
        <taxon>Bacteria</taxon>
        <taxon>Bacillati</taxon>
        <taxon>Actinomycetota</taxon>
        <taxon>Actinomycetes</taxon>
        <taxon>Micromonosporales</taxon>
        <taxon>Micromonosporaceae</taxon>
        <taxon>Actinoplanes</taxon>
    </lineage>
</organism>
<keyword evidence="10" id="KW-0282">Flagellum</keyword>
<dbReference type="InterPro" id="IPR006305">
    <property type="entry name" value="FliQ"/>
</dbReference>